<protein>
    <submittedName>
        <fullName evidence="2">AhpC/TSA family protein</fullName>
    </submittedName>
</protein>
<dbReference type="STRING" id="551991.SAMN05192529_1345"/>
<organism evidence="2 3">
    <name type="scientific">Arachidicoccus rhizosphaerae</name>
    <dbReference type="NCBI Taxonomy" id="551991"/>
    <lineage>
        <taxon>Bacteria</taxon>
        <taxon>Pseudomonadati</taxon>
        <taxon>Bacteroidota</taxon>
        <taxon>Chitinophagia</taxon>
        <taxon>Chitinophagales</taxon>
        <taxon>Chitinophagaceae</taxon>
        <taxon>Arachidicoccus</taxon>
    </lineage>
</organism>
<evidence type="ECO:0000313" key="3">
    <source>
        <dbReference type="Proteomes" id="UP000199041"/>
    </source>
</evidence>
<sequence>MKHVSRITILTLGVMTLLTSVYAQHTKLPPFRMEQVNGKVFKAEELPYGKPIVLVYFLPDCDHCQKLTEEIIQHIHAFDKASMAMITYYPVTAVGNFARKYGLNKYSNFYLGTELERFFLKNYYQLTSLPFMALYNKNGDLQKAYYSEKGFGDLVQRLKGL</sequence>
<evidence type="ECO:0000313" key="2">
    <source>
        <dbReference type="EMBL" id="SEA61975.1"/>
    </source>
</evidence>
<name>A0A1H4CNF4_9BACT</name>
<accession>A0A1H4CNF4</accession>
<dbReference type="AlphaFoldDB" id="A0A1H4CNF4"/>
<keyword evidence="3" id="KW-1185">Reference proteome</keyword>
<dbReference type="EMBL" id="FNQY01000034">
    <property type="protein sequence ID" value="SEA61975.1"/>
    <property type="molecule type" value="Genomic_DNA"/>
</dbReference>
<feature type="domain" description="Thioredoxin" evidence="1">
    <location>
        <begin position="22"/>
        <end position="161"/>
    </location>
</feature>
<dbReference type="SUPFAM" id="SSF52833">
    <property type="entry name" value="Thioredoxin-like"/>
    <property type="match status" value="1"/>
</dbReference>
<dbReference type="InterPro" id="IPR036249">
    <property type="entry name" value="Thioredoxin-like_sf"/>
</dbReference>
<dbReference type="InterPro" id="IPR013766">
    <property type="entry name" value="Thioredoxin_domain"/>
</dbReference>
<gene>
    <name evidence="2" type="ORF">SAMN05192529_1345</name>
</gene>
<dbReference type="Proteomes" id="UP000199041">
    <property type="component" value="Unassembled WGS sequence"/>
</dbReference>
<dbReference type="Gene3D" id="3.40.30.10">
    <property type="entry name" value="Glutaredoxin"/>
    <property type="match status" value="1"/>
</dbReference>
<dbReference type="PROSITE" id="PS51352">
    <property type="entry name" value="THIOREDOXIN_2"/>
    <property type="match status" value="1"/>
</dbReference>
<evidence type="ECO:0000259" key="1">
    <source>
        <dbReference type="PROSITE" id="PS51352"/>
    </source>
</evidence>
<reference evidence="2 3" key="1">
    <citation type="submission" date="2016-10" db="EMBL/GenBank/DDBJ databases">
        <authorList>
            <person name="de Groot N.N."/>
        </authorList>
    </citation>
    <scope>NUCLEOTIDE SEQUENCE [LARGE SCALE GENOMIC DNA]</scope>
    <source>
        <strain evidence="2 3">Vu-144</strain>
    </source>
</reference>
<dbReference type="OrthoDB" id="662072at2"/>
<dbReference type="RefSeq" id="WP_091401189.1">
    <property type="nucleotide sequence ID" value="NZ_FNQY01000034.1"/>
</dbReference>
<proteinExistence type="predicted"/>